<keyword evidence="2" id="KW-1185">Reference proteome</keyword>
<proteinExistence type="predicted"/>
<dbReference type="OrthoDB" id="18417at10239"/>
<dbReference type="KEGG" id="vg:26641068"/>
<dbReference type="Proteomes" id="UP000032689">
    <property type="component" value="Segment"/>
</dbReference>
<dbReference type="GeneID" id="26641068"/>
<reference evidence="1 2" key="1">
    <citation type="journal article" date="2015" name="Appl. Environ. Microbiol.">
        <title>Two Phages, phiIPLA-RODI and phiIPLA-C1C, Lyse Mono- and Dual-Species Staphylococcal Biofilms.</title>
        <authorList>
            <person name="Gutierrez D."/>
            <person name="Vandenheuvel D."/>
            <person name="Martinez B."/>
            <person name="Rodriguez A."/>
            <person name="Lavigne R."/>
            <person name="Garcia P."/>
        </authorList>
    </citation>
    <scope>NUCLEOTIDE SEQUENCE [LARGE SCALE GENOMIC DNA]</scope>
</reference>
<protein>
    <submittedName>
        <fullName evidence="1">Uncharacterized protein</fullName>
    </submittedName>
</protein>
<sequence>MKKGIVIVAKKKTLAQKTYEDTVKARRWFAGTRNEFNTARAKKKNTEAFLKQSKEDIKTSSEKGRFSCILYYKVFKFKEPVEGYNKQEILSALKELDKEGFKTTYEDTQDGVLVSARWDNE</sequence>
<name>A0A0D3MVK3_9CAUD</name>
<dbReference type="EMBL" id="KP027447">
    <property type="protein sequence ID" value="AJA42371.1"/>
    <property type="molecule type" value="Genomic_DNA"/>
</dbReference>
<dbReference type="RefSeq" id="YP_009214651.1">
    <property type="nucleotide sequence ID" value="NC_028962.1"/>
</dbReference>
<accession>A0A0D3MVK3</accession>
<evidence type="ECO:0000313" key="1">
    <source>
        <dbReference type="EMBL" id="AJA42371.1"/>
    </source>
</evidence>
<evidence type="ECO:0000313" key="2">
    <source>
        <dbReference type="Proteomes" id="UP000032689"/>
    </source>
</evidence>
<organism evidence="1 2">
    <name type="scientific">Staphylococcus phage vB_SepM_ phiIPLA-C1C</name>
    <dbReference type="NCBI Taxonomy" id="1572704"/>
    <lineage>
        <taxon>Viruses</taxon>
        <taxon>Duplodnaviria</taxon>
        <taxon>Heunggongvirae</taxon>
        <taxon>Uroviricota</taxon>
        <taxon>Caudoviricetes</taxon>
        <taxon>Herelleviridae</taxon>
        <taxon>Twortvirinae</taxon>
        <taxon>Sepunavirus</taxon>
        <taxon>Sepunavirus IPLAC1C</taxon>
    </lineage>
</organism>